<name>A0A6L2NYK5_TANCI</name>
<gene>
    <name evidence="1" type="ORF">Tci_062090</name>
</gene>
<proteinExistence type="predicted"/>
<organism evidence="1">
    <name type="scientific">Tanacetum cinerariifolium</name>
    <name type="common">Dalmatian daisy</name>
    <name type="synonym">Chrysanthemum cinerariifolium</name>
    <dbReference type="NCBI Taxonomy" id="118510"/>
    <lineage>
        <taxon>Eukaryota</taxon>
        <taxon>Viridiplantae</taxon>
        <taxon>Streptophyta</taxon>
        <taxon>Embryophyta</taxon>
        <taxon>Tracheophyta</taxon>
        <taxon>Spermatophyta</taxon>
        <taxon>Magnoliopsida</taxon>
        <taxon>eudicotyledons</taxon>
        <taxon>Gunneridae</taxon>
        <taxon>Pentapetalae</taxon>
        <taxon>asterids</taxon>
        <taxon>campanulids</taxon>
        <taxon>Asterales</taxon>
        <taxon>Asteraceae</taxon>
        <taxon>Asteroideae</taxon>
        <taxon>Anthemideae</taxon>
        <taxon>Anthemidinae</taxon>
        <taxon>Tanacetum</taxon>
    </lineage>
</organism>
<dbReference type="AlphaFoldDB" id="A0A6L2NYK5"/>
<protein>
    <submittedName>
        <fullName evidence="1">Uncharacterized protein</fullName>
    </submittedName>
</protein>
<comment type="caution">
    <text evidence="1">The sequence shown here is derived from an EMBL/GenBank/DDBJ whole genome shotgun (WGS) entry which is preliminary data.</text>
</comment>
<evidence type="ECO:0000313" key="1">
    <source>
        <dbReference type="EMBL" id="GEU90112.1"/>
    </source>
</evidence>
<accession>A0A6L2NYK5</accession>
<sequence>MGESLSPDRVFDFSMDEPEPQDAYDFFAPGLLPGYVGAEVDEPMIGSMIDELAKQIVEAEEQMIALVMDMEEDLAVLFGDDDYIDDDFEGPEGDEKVWEVNEEWLMAPVTPPLMLVMPPPSTYEVGGSSTAATKGHSLTLLEPGVSEPPSVIEDLCTRMGNLEHGHGLLVKKVIMVSDVEVADSIAIREIGPRVSTMESQIQVMASQMVQVVSRLEQVGAHVKQGQQAATQRDETIAGLSN</sequence>
<dbReference type="EMBL" id="BKCJ010010112">
    <property type="protein sequence ID" value="GEU90112.1"/>
    <property type="molecule type" value="Genomic_DNA"/>
</dbReference>
<reference evidence="1" key="1">
    <citation type="journal article" date="2019" name="Sci. Rep.">
        <title>Draft genome of Tanacetum cinerariifolium, the natural source of mosquito coil.</title>
        <authorList>
            <person name="Yamashiro T."/>
            <person name="Shiraishi A."/>
            <person name="Satake H."/>
            <person name="Nakayama K."/>
        </authorList>
    </citation>
    <scope>NUCLEOTIDE SEQUENCE</scope>
</reference>